<keyword evidence="2" id="KW-1185">Reference proteome</keyword>
<evidence type="ECO:0000313" key="2">
    <source>
        <dbReference type="Proteomes" id="UP000324222"/>
    </source>
</evidence>
<accession>A0A5B7CXR9</accession>
<name>A0A5B7CXR9_PORTR</name>
<dbReference type="EMBL" id="VSRR010000332">
    <property type="protein sequence ID" value="MPC14159.1"/>
    <property type="molecule type" value="Genomic_DNA"/>
</dbReference>
<sequence>MVREQSASEYWPYDGAMHTSLTTSSAHQNAPNSLTGFSSLMFISFHVFIIQVFRRAWFVVTVTATLLKARVLRIPVEREAKNSDDDGGGAVVWLCPSHAPGLVTRRMSLDGSTTITTKGV</sequence>
<protein>
    <submittedName>
        <fullName evidence="1">Uncharacterized protein</fullName>
    </submittedName>
</protein>
<proteinExistence type="predicted"/>
<organism evidence="1 2">
    <name type="scientific">Portunus trituberculatus</name>
    <name type="common">Swimming crab</name>
    <name type="synonym">Neptunus trituberculatus</name>
    <dbReference type="NCBI Taxonomy" id="210409"/>
    <lineage>
        <taxon>Eukaryota</taxon>
        <taxon>Metazoa</taxon>
        <taxon>Ecdysozoa</taxon>
        <taxon>Arthropoda</taxon>
        <taxon>Crustacea</taxon>
        <taxon>Multicrustacea</taxon>
        <taxon>Malacostraca</taxon>
        <taxon>Eumalacostraca</taxon>
        <taxon>Eucarida</taxon>
        <taxon>Decapoda</taxon>
        <taxon>Pleocyemata</taxon>
        <taxon>Brachyura</taxon>
        <taxon>Eubrachyura</taxon>
        <taxon>Portunoidea</taxon>
        <taxon>Portunidae</taxon>
        <taxon>Portuninae</taxon>
        <taxon>Portunus</taxon>
    </lineage>
</organism>
<dbReference type="AlphaFoldDB" id="A0A5B7CXR9"/>
<reference evidence="1 2" key="1">
    <citation type="submission" date="2019-05" db="EMBL/GenBank/DDBJ databases">
        <title>Another draft genome of Portunus trituberculatus and its Hox gene families provides insights of decapod evolution.</title>
        <authorList>
            <person name="Jeong J.-H."/>
            <person name="Song I."/>
            <person name="Kim S."/>
            <person name="Choi T."/>
            <person name="Kim D."/>
            <person name="Ryu S."/>
            <person name="Kim W."/>
        </authorList>
    </citation>
    <scope>NUCLEOTIDE SEQUENCE [LARGE SCALE GENOMIC DNA]</scope>
    <source>
        <tissue evidence="1">Muscle</tissue>
    </source>
</reference>
<dbReference type="Proteomes" id="UP000324222">
    <property type="component" value="Unassembled WGS sequence"/>
</dbReference>
<comment type="caution">
    <text evidence="1">The sequence shown here is derived from an EMBL/GenBank/DDBJ whole genome shotgun (WGS) entry which is preliminary data.</text>
</comment>
<evidence type="ECO:0000313" key="1">
    <source>
        <dbReference type="EMBL" id="MPC14159.1"/>
    </source>
</evidence>
<gene>
    <name evidence="1" type="ORF">E2C01_006916</name>
</gene>